<dbReference type="Pfam" id="PF01841">
    <property type="entry name" value="Transglut_core"/>
    <property type="match status" value="1"/>
</dbReference>
<feature type="compositionally biased region" description="Acidic residues" evidence="4">
    <location>
        <begin position="412"/>
        <end position="428"/>
    </location>
</feature>
<gene>
    <name evidence="6" type="ORF">ACHAXA_001091</name>
</gene>
<feature type="region of interest" description="Disordered" evidence="4">
    <location>
        <begin position="412"/>
        <end position="440"/>
    </location>
</feature>
<feature type="region of interest" description="Disordered" evidence="4">
    <location>
        <begin position="476"/>
        <end position="523"/>
    </location>
</feature>
<feature type="compositionally biased region" description="Low complexity" evidence="4">
    <location>
        <begin position="573"/>
        <end position="594"/>
    </location>
</feature>
<comment type="similarity">
    <text evidence="1">Belongs to the transglutaminase-like superfamily. PNGase family.</text>
</comment>
<keyword evidence="2" id="KW-0479">Metal-binding</keyword>
<feature type="compositionally biased region" description="Acidic residues" evidence="4">
    <location>
        <begin position="247"/>
        <end position="257"/>
    </location>
</feature>
<dbReference type="AlphaFoldDB" id="A0ABD3R9Z5"/>
<evidence type="ECO:0000256" key="4">
    <source>
        <dbReference type="SAM" id="MobiDB-lite"/>
    </source>
</evidence>
<evidence type="ECO:0000256" key="2">
    <source>
        <dbReference type="ARBA" id="ARBA00022723"/>
    </source>
</evidence>
<protein>
    <recommendedName>
        <fullName evidence="5">Transglutaminase-like domain-containing protein</fullName>
    </recommendedName>
</protein>
<dbReference type="GO" id="GO:0046872">
    <property type="term" value="F:metal ion binding"/>
    <property type="evidence" value="ECO:0007669"/>
    <property type="project" value="UniProtKB-KW"/>
</dbReference>
<dbReference type="Proteomes" id="UP001530377">
    <property type="component" value="Unassembled WGS sequence"/>
</dbReference>
<reference evidence="6 7" key="1">
    <citation type="submission" date="2024-10" db="EMBL/GenBank/DDBJ databases">
        <title>Updated reference genomes for cyclostephanoid diatoms.</title>
        <authorList>
            <person name="Roberts W.R."/>
            <person name="Alverson A.J."/>
        </authorList>
    </citation>
    <scope>NUCLEOTIDE SEQUENCE [LARGE SCALE GENOMIC DNA]</scope>
    <source>
        <strain evidence="6 7">AJA228-03</strain>
    </source>
</reference>
<feature type="region of interest" description="Disordered" evidence="4">
    <location>
        <begin position="115"/>
        <end position="136"/>
    </location>
</feature>
<evidence type="ECO:0000259" key="5">
    <source>
        <dbReference type="SMART" id="SM00460"/>
    </source>
</evidence>
<feature type="compositionally biased region" description="Basic residues" evidence="4">
    <location>
        <begin position="174"/>
        <end position="184"/>
    </location>
</feature>
<dbReference type="PANTHER" id="PTHR12143">
    <property type="entry name" value="PEPTIDE N-GLYCANASE PNGASE -RELATED"/>
    <property type="match status" value="1"/>
</dbReference>
<dbReference type="SUPFAM" id="SSF54001">
    <property type="entry name" value="Cysteine proteinases"/>
    <property type="match status" value="1"/>
</dbReference>
<evidence type="ECO:0000256" key="1">
    <source>
        <dbReference type="ARBA" id="ARBA00009390"/>
    </source>
</evidence>
<feature type="region of interest" description="Disordered" evidence="4">
    <location>
        <begin position="558"/>
        <end position="611"/>
    </location>
</feature>
<evidence type="ECO:0000313" key="7">
    <source>
        <dbReference type="Proteomes" id="UP001530377"/>
    </source>
</evidence>
<proteinExistence type="inferred from homology"/>
<feature type="region of interest" description="Disordered" evidence="4">
    <location>
        <begin position="165"/>
        <end position="266"/>
    </location>
</feature>
<dbReference type="SMART" id="SM00460">
    <property type="entry name" value="TGc"/>
    <property type="match status" value="1"/>
</dbReference>
<keyword evidence="7" id="KW-1185">Reference proteome</keyword>
<dbReference type="PANTHER" id="PTHR12143:SF19">
    <property type="entry name" value="PEPTIDE-N(4)-(N-ACETYL-BETA-GLUCOSAMINYL)ASPARAGINE AMIDASE"/>
    <property type="match status" value="1"/>
</dbReference>
<accession>A0ABD3R9Z5</accession>
<sequence length="972" mass="107074">MKGGYAAVGITRAAGYLRAVAVFLAVSFHACLARLDGGGAAASEAAPSSSSFLLPRADSPPPLVGMDPEARRLRPVDSISWVGKNGSVTLRRSDRSRSHHPKHGAAACRCFASSSAAGGEGTSHRRPRRRPTLPSSASMKMVALATAKATIPLPLRSLYSMPSMVSSMTSSANPRRRLDRRRRPFPLTPRGGSDDRHSYPDPDMPPGVATTAILASSTVAEGHESSEITTGAETMTWSTSETSSMANDDDDDDDESEMGGRTSGEVAEDYKDGTRRTISAHVYRRRRILLDDGVVHPSAMNDVNASDCLDNDFFALISDHVDDESNDGPTLTGIGMPRRQFATWVHYYLTRMTSDGEVGTSSTTSSSTIVASTTTTAATPTTIAEADAVMREERALALDEILRHVATRELDWNDDDDDDDANAEDEGIEVGVGGSDEGGISMPSFAKQRREQREAILRYWIGGRLICEHTNLLSNSRRRRRSHQSIGDGVGNNTDEIRLQDVATDDDEGVDALKSTEEEAEDDRRYKLERFAGMLDTYARRLASIVEEELSAIDDAIDEDDGHDEADDRHHQSSPPSELQSSSSPSSASSSNGSTTADIIVKTDPSKGSMSNSALRKFIEKEYGSEDARLIMARTLLQKSEIEQLKTFESFLGWFRMRFPYYHDACDSCGASCKDDPHRDRPAPTLVEYEDGVQPDKKEGGIVENAPLNSADDAVEDDEDTFSFLGYVHPTPIERRYGHASRTELYRCRSCDSYTRFPRYNRAAFVMDSRRGRCGEYSMLLYRMLRALGYDGVRWVVDWADHVWVEIWLGGGRADDIGDRPDEEPGRWVHLDPCEAAVDNPLLYESWGKNQTYIVAFHDPFYVGDSRGGGAAAAVSVDFDDESSSKYGVSWKISGNTTASPAMTSTKNKRRRWFFPVEDVTRQYTSDEIHVIEERRGINDTVVSRAIDEAANSLVDMLQRSMRGAASRNSDP</sequence>
<organism evidence="6 7">
    <name type="scientific">Cyclostephanos tholiformis</name>
    <dbReference type="NCBI Taxonomy" id="382380"/>
    <lineage>
        <taxon>Eukaryota</taxon>
        <taxon>Sar</taxon>
        <taxon>Stramenopiles</taxon>
        <taxon>Ochrophyta</taxon>
        <taxon>Bacillariophyta</taxon>
        <taxon>Coscinodiscophyceae</taxon>
        <taxon>Thalassiosirophycidae</taxon>
        <taxon>Stephanodiscales</taxon>
        <taxon>Stephanodiscaceae</taxon>
        <taxon>Cyclostephanos</taxon>
    </lineage>
</organism>
<comment type="caution">
    <text evidence="6">The sequence shown here is derived from an EMBL/GenBank/DDBJ whole genome shotgun (WGS) entry which is preliminary data.</text>
</comment>
<dbReference type="InterPro" id="IPR002931">
    <property type="entry name" value="Transglutaminase-like"/>
</dbReference>
<feature type="compositionally biased region" description="Low complexity" evidence="4">
    <location>
        <begin position="233"/>
        <end position="245"/>
    </location>
</feature>
<name>A0ABD3R9Z5_9STRA</name>
<keyword evidence="3" id="KW-0862">Zinc</keyword>
<dbReference type="InterPro" id="IPR038765">
    <property type="entry name" value="Papain-like_cys_pep_sf"/>
</dbReference>
<dbReference type="InterPro" id="IPR050883">
    <property type="entry name" value="PNGase"/>
</dbReference>
<feature type="domain" description="Transglutaminase-like" evidence="5">
    <location>
        <begin position="766"/>
        <end position="835"/>
    </location>
</feature>
<evidence type="ECO:0000313" key="6">
    <source>
        <dbReference type="EMBL" id="KAL3809648.1"/>
    </source>
</evidence>
<evidence type="ECO:0000256" key="3">
    <source>
        <dbReference type="ARBA" id="ARBA00022833"/>
    </source>
</evidence>
<dbReference type="Gene3D" id="3.10.620.30">
    <property type="match status" value="1"/>
</dbReference>
<feature type="compositionally biased region" description="Basic and acidic residues" evidence="4">
    <location>
        <begin position="514"/>
        <end position="523"/>
    </location>
</feature>
<dbReference type="EMBL" id="JALLPB020000388">
    <property type="protein sequence ID" value="KAL3809648.1"/>
    <property type="molecule type" value="Genomic_DNA"/>
</dbReference>